<sequence length="399" mass="42474">MQSTYLTHARVVMPDRVLEDSAVLIDDGRIVAIEPAGARAGREIDLGGQTLLPGLIDLHCDAIEKEAEPRSRVLFPLDFAVAQVDRRNAAAGITTPYHALSFANSEWGVRNNQTAAEVVRTVRAFRRHSLVDNRIHCRYEVTDATSVDVLRALMDEGAVDLLSVMDHSPGQGQFKTLESYLQYMMGNHAMSREQAEEAAEAKVHAKEGAVARVEALLSHAQGLGIPTASHDDDSIHRIATMRNLGVAMSEFPITLDTARAAVSCGLPTILGAPNVLRGQSQSGSMRAIDAVRAGVANCLCSDYQPSTLIAAAFAVAAQTDLTLSQAAALVTLNPAQACGLSDRGRIAPGLRADLVAVAQVGGQPLISHTWSAGRLVFSAHYPPLRAAETRIAEPQGLAA</sequence>
<organism evidence="2 3">
    <name type="scientific">Achromobacter agilis</name>
    <dbReference type="NCBI Taxonomy" id="1353888"/>
    <lineage>
        <taxon>Bacteria</taxon>
        <taxon>Pseudomonadati</taxon>
        <taxon>Pseudomonadota</taxon>
        <taxon>Betaproteobacteria</taxon>
        <taxon>Burkholderiales</taxon>
        <taxon>Alcaligenaceae</taxon>
        <taxon>Achromobacter</taxon>
    </lineage>
</organism>
<accession>A0A446CPE1</accession>
<dbReference type="Gene3D" id="2.30.40.10">
    <property type="entry name" value="Urease, subunit C, domain 1"/>
    <property type="match status" value="2"/>
</dbReference>
<dbReference type="InterPro" id="IPR051781">
    <property type="entry name" value="Metallo-dep_Hydrolase"/>
</dbReference>
<gene>
    <name evidence="2" type="primary">phnM_2</name>
    <name evidence="2" type="ORF">AGI3411_04333</name>
</gene>
<dbReference type="Gene3D" id="3.20.20.140">
    <property type="entry name" value="Metal-dependent hydrolases"/>
    <property type="match status" value="1"/>
</dbReference>
<dbReference type="InterPro" id="IPR011059">
    <property type="entry name" value="Metal-dep_hydrolase_composite"/>
</dbReference>
<dbReference type="NCBIfam" id="NF011989">
    <property type="entry name" value="PRK15446.2-5"/>
    <property type="match status" value="1"/>
</dbReference>
<dbReference type="NCBIfam" id="NF011990">
    <property type="entry name" value="PRK15446.2-6"/>
    <property type="match status" value="1"/>
</dbReference>
<dbReference type="PANTHER" id="PTHR43135">
    <property type="entry name" value="ALPHA-D-RIBOSE 1-METHYLPHOSPHONATE 5-TRIPHOSPHATE DIPHOSPHATASE"/>
    <property type="match status" value="1"/>
</dbReference>
<dbReference type="RefSeq" id="WP_129529416.1">
    <property type="nucleotide sequence ID" value="NZ_UFQB01000021.1"/>
</dbReference>
<reference evidence="2 3" key="1">
    <citation type="submission" date="2018-07" db="EMBL/GenBank/DDBJ databases">
        <authorList>
            <person name="Peeters C."/>
        </authorList>
    </citation>
    <scope>NUCLEOTIDE SEQUENCE [LARGE SCALE GENOMIC DNA]</scope>
    <source>
        <strain evidence="2 3">LMG 3411</strain>
    </source>
</reference>
<proteinExistence type="predicted"/>
<dbReference type="PIRSF" id="PIRSF038971">
    <property type="entry name" value="PhnM"/>
    <property type="match status" value="1"/>
</dbReference>
<dbReference type="Proteomes" id="UP000289184">
    <property type="component" value="Unassembled WGS sequence"/>
</dbReference>
<evidence type="ECO:0000313" key="3">
    <source>
        <dbReference type="Proteomes" id="UP000289184"/>
    </source>
</evidence>
<protein>
    <submittedName>
        <fullName evidence="2">Alpha-D-ribose 1-methylphosphonate 5-triphosphate diphosphatase</fullName>
        <ecNumber evidence="2">3.6.1.63</ecNumber>
    </submittedName>
</protein>
<dbReference type="GO" id="GO:0019700">
    <property type="term" value="P:organic phosphonate catabolic process"/>
    <property type="evidence" value="ECO:0007669"/>
    <property type="project" value="InterPro"/>
</dbReference>
<name>A0A446CPE1_9BURK</name>
<dbReference type="EC" id="3.6.1.63" evidence="2"/>
<keyword evidence="2" id="KW-0378">Hydrolase</keyword>
<dbReference type="SUPFAM" id="SSF51338">
    <property type="entry name" value="Composite domain of metallo-dependent hydrolases"/>
    <property type="match status" value="1"/>
</dbReference>
<dbReference type="AlphaFoldDB" id="A0A446CPE1"/>
<dbReference type="GO" id="GO:0016810">
    <property type="term" value="F:hydrolase activity, acting on carbon-nitrogen (but not peptide) bonds"/>
    <property type="evidence" value="ECO:0007669"/>
    <property type="project" value="InterPro"/>
</dbReference>
<dbReference type="NCBIfam" id="NF011984">
    <property type="entry name" value="PRK15446.1-5"/>
    <property type="match status" value="1"/>
</dbReference>
<dbReference type="InterPro" id="IPR032466">
    <property type="entry name" value="Metal_Hydrolase"/>
</dbReference>
<dbReference type="InterPro" id="IPR006680">
    <property type="entry name" value="Amidohydro-rel"/>
</dbReference>
<dbReference type="Pfam" id="PF01979">
    <property type="entry name" value="Amidohydro_1"/>
    <property type="match status" value="1"/>
</dbReference>
<evidence type="ECO:0000259" key="1">
    <source>
        <dbReference type="Pfam" id="PF01979"/>
    </source>
</evidence>
<dbReference type="NCBIfam" id="NF011987">
    <property type="entry name" value="PRK15446.2-3"/>
    <property type="match status" value="1"/>
</dbReference>
<dbReference type="NCBIfam" id="TIGR02318">
    <property type="entry name" value="phosphono_phnM"/>
    <property type="match status" value="1"/>
</dbReference>
<dbReference type="InterPro" id="IPR012696">
    <property type="entry name" value="PhnM"/>
</dbReference>
<dbReference type="EMBL" id="UFQB01000021">
    <property type="protein sequence ID" value="SSW69767.1"/>
    <property type="molecule type" value="Genomic_DNA"/>
</dbReference>
<evidence type="ECO:0000313" key="2">
    <source>
        <dbReference type="EMBL" id="SSW69767.1"/>
    </source>
</evidence>
<dbReference type="SUPFAM" id="SSF51556">
    <property type="entry name" value="Metallo-dependent hydrolases"/>
    <property type="match status" value="1"/>
</dbReference>
<dbReference type="PANTHER" id="PTHR43135:SF3">
    <property type="entry name" value="ALPHA-D-RIBOSE 1-METHYLPHOSPHONATE 5-TRIPHOSPHATE DIPHOSPHATASE"/>
    <property type="match status" value="1"/>
</dbReference>
<feature type="domain" description="Amidohydrolase-related" evidence="1">
    <location>
        <begin position="51"/>
        <end position="375"/>
    </location>
</feature>
<dbReference type="OrthoDB" id="9785413at2"/>
<keyword evidence="3" id="KW-1185">Reference proteome</keyword>